<comment type="caution">
    <text evidence="3">The sequence shown here is derived from an EMBL/GenBank/DDBJ whole genome shotgun (WGS) entry which is preliminary data.</text>
</comment>
<feature type="domain" description="HD" evidence="2">
    <location>
        <begin position="73"/>
        <end position="153"/>
    </location>
</feature>
<dbReference type="InterPro" id="IPR006674">
    <property type="entry name" value="HD_domain"/>
</dbReference>
<dbReference type="SMART" id="SM00471">
    <property type="entry name" value="HDc"/>
    <property type="match status" value="1"/>
</dbReference>
<dbReference type="SUPFAM" id="SSF109604">
    <property type="entry name" value="HD-domain/PDEase-like"/>
    <property type="match status" value="1"/>
</dbReference>
<accession>A0ABN0YPT6</accession>
<dbReference type="Gene3D" id="1.10.3210.10">
    <property type="entry name" value="Hypothetical protein af1432"/>
    <property type="match status" value="1"/>
</dbReference>
<gene>
    <name evidence="3" type="ORF">GCM10008933_38360</name>
</gene>
<dbReference type="Proteomes" id="UP001500340">
    <property type="component" value="Unassembled WGS sequence"/>
</dbReference>
<dbReference type="InterPro" id="IPR006261">
    <property type="entry name" value="dGTPase"/>
</dbReference>
<evidence type="ECO:0000313" key="3">
    <source>
        <dbReference type="EMBL" id="GAA0404297.1"/>
    </source>
</evidence>
<dbReference type="InterPro" id="IPR003607">
    <property type="entry name" value="HD/PDEase_dom"/>
</dbReference>
<evidence type="ECO:0000313" key="4">
    <source>
        <dbReference type="Proteomes" id="UP001500340"/>
    </source>
</evidence>
<dbReference type="PANTHER" id="PTHR11373">
    <property type="entry name" value="DEOXYNUCLEOSIDE TRIPHOSPHATE TRIPHOSPHOHYDROLASE"/>
    <property type="match status" value="1"/>
</dbReference>
<dbReference type="InterPro" id="IPR050135">
    <property type="entry name" value="dGTPase-like"/>
</dbReference>
<dbReference type="EMBL" id="BAAACX010000017">
    <property type="protein sequence ID" value="GAA0404297.1"/>
    <property type="molecule type" value="Genomic_DNA"/>
</dbReference>
<protein>
    <recommendedName>
        <fullName evidence="2">HD domain-containing protein</fullName>
    </recommendedName>
</protein>
<dbReference type="NCBIfam" id="TIGR01353">
    <property type="entry name" value="dGTP_triPase"/>
    <property type="match status" value="1"/>
</dbReference>
<keyword evidence="4" id="KW-1185">Reference proteome</keyword>
<reference evidence="3 4" key="1">
    <citation type="journal article" date="2019" name="Int. J. Syst. Evol. Microbiol.">
        <title>The Global Catalogue of Microorganisms (GCM) 10K type strain sequencing project: providing services to taxonomists for standard genome sequencing and annotation.</title>
        <authorList>
            <consortium name="The Broad Institute Genomics Platform"/>
            <consortium name="The Broad Institute Genome Sequencing Center for Infectious Disease"/>
            <person name="Wu L."/>
            <person name="Ma J."/>
        </authorList>
    </citation>
    <scope>NUCLEOTIDE SEQUENCE [LARGE SCALE GENOMIC DNA]</scope>
    <source>
        <strain evidence="3 4">JCM 12774</strain>
    </source>
</reference>
<dbReference type="RefSeq" id="WP_343863869.1">
    <property type="nucleotide sequence ID" value="NZ_BAAACX010000017.1"/>
</dbReference>
<sequence length="153" mass="17583">MAHYDELTIDFVKQWNEKLDGMDFRLNEVDGDDRGRDAYARDYARILYSSSFRRLQGKMQLLGIERYNFIRNRLTHSMEVAQIARGIASDMGVEHTFVVEASALAHDLGNPPIGHHGETILNELVQDIGGFEGNAQTLRILRKLEKKHHAFRD</sequence>
<organism evidence="3 4">
    <name type="scientific">Paenibacillus motobuensis</name>
    <dbReference type="NCBI Taxonomy" id="295324"/>
    <lineage>
        <taxon>Bacteria</taxon>
        <taxon>Bacillati</taxon>
        <taxon>Bacillota</taxon>
        <taxon>Bacilli</taxon>
        <taxon>Bacillales</taxon>
        <taxon>Paenibacillaceae</taxon>
        <taxon>Paenibacillus</taxon>
    </lineage>
</organism>
<proteinExistence type="predicted"/>
<evidence type="ECO:0000259" key="2">
    <source>
        <dbReference type="PROSITE" id="PS51831"/>
    </source>
</evidence>
<dbReference type="CDD" id="cd00077">
    <property type="entry name" value="HDc"/>
    <property type="match status" value="1"/>
</dbReference>
<keyword evidence="1" id="KW-0378">Hydrolase</keyword>
<dbReference type="Pfam" id="PF01966">
    <property type="entry name" value="HD"/>
    <property type="match status" value="1"/>
</dbReference>
<dbReference type="PROSITE" id="PS51831">
    <property type="entry name" value="HD"/>
    <property type="match status" value="1"/>
</dbReference>
<dbReference type="PANTHER" id="PTHR11373:SF40">
    <property type="entry name" value="DEOXYGUANOSINETRIPHOSPHATE TRIPHOSPHOHYDROLASE-LIKE PROTEIN 2"/>
    <property type="match status" value="1"/>
</dbReference>
<name>A0ABN0YPT6_9BACL</name>
<evidence type="ECO:0000256" key="1">
    <source>
        <dbReference type="ARBA" id="ARBA00022801"/>
    </source>
</evidence>